<dbReference type="GO" id="GO:0016020">
    <property type="term" value="C:membrane"/>
    <property type="evidence" value="ECO:0007669"/>
    <property type="project" value="UniProtKB-SubCell"/>
</dbReference>
<gene>
    <name evidence="9" type="ORF">ASZ90_020106</name>
</gene>
<evidence type="ECO:0000256" key="1">
    <source>
        <dbReference type="ARBA" id="ARBA00004141"/>
    </source>
</evidence>
<dbReference type="GO" id="GO:0004252">
    <property type="term" value="F:serine-type endopeptidase activity"/>
    <property type="evidence" value="ECO:0007669"/>
    <property type="project" value="InterPro"/>
</dbReference>
<dbReference type="PANTHER" id="PTHR33507">
    <property type="entry name" value="INNER MEMBRANE PROTEIN YBBJ"/>
    <property type="match status" value="1"/>
</dbReference>
<dbReference type="Pfam" id="PF24961">
    <property type="entry name" value="NfeD_membrane"/>
    <property type="match status" value="1"/>
</dbReference>
<dbReference type="Pfam" id="PF01957">
    <property type="entry name" value="NfeD"/>
    <property type="match status" value="1"/>
</dbReference>
<dbReference type="InterPro" id="IPR012340">
    <property type="entry name" value="NA-bd_OB-fold"/>
</dbReference>
<dbReference type="PANTHER" id="PTHR33507:SF4">
    <property type="entry name" value="NODULATION COMPETITIVENESS PROTEIN NFED"/>
    <property type="match status" value="1"/>
</dbReference>
<keyword evidence="4 5" id="KW-0472">Membrane</keyword>
<evidence type="ECO:0000259" key="7">
    <source>
        <dbReference type="Pfam" id="PF24961"/>
    </source>
</evidence>
<keyword evidence="2 5" id="KW-0812">Transmembrane</keyword>
<evidence type="ECO:0000259" key="6">
    <source>
        <dbReference type="Pfam" id="PF01957"/>
    </source>
</evidence>
<accession>A0A0W8E1H4</accession>
<evidence type="ECO:0000313" key="9">
    <source>
        <dbReference type="EMBL" id="KUG02474.1"/>
    </source>
</evidence>
<dbReference type="EMBL" id="LNQE01001918">
    <property type="protein sequence ID" value="KUG02474.1"/>
    <property type="molecule type" value="Genomic_DNA"/>
</dbReference>
<organism evidence="9">
    <name type="scientific">hydrocarbon metagenome</name>
    <dbReference type="NCBI Taxonomy" id="938273"/>
    <lineage>
        <taxon>unclassified sequences</taxon>
        <taxon>metagenomes</taxon>
        <taxon>ecological metagenomes</taxon>
    </lineage>
</organism>
<reference evidence="9" key="1">
    <citation type="journal article" date="2015" name="Proc. Natl. Acad. Sci. U.S.A.">
        <title>Networks of energetic and metabolic interactions define dynamics in microbial communities.</title>
        <authorList>
            <person name="Embree M."/>
            <person name="Liu J.K."/>
            <person name="Al-Bassam M.M."/>
            <person name="Zengler K."/>
        </authorList>
    </citation>
    <scope>NUCLEOTIDE SEQUENCE</scope>
</reference>
<dbReference type="InterPro" id="IPR002810">
    <property type="entry name" value="NfeD-like_C"/>
</dbReference>
<name>A0A0W8E1H4_9ZZZZ</name>
<feature type="domain" description="NfeD-like C-terminal" evidence="6">
    <location>
        <begin position="393"/>
        <end position="439"/>
    </location>
</feature>
<dbReference type="InterPro" id="IPR056738">
    <property type="entry name" value="NfeD1b_N"/>
</dbReference>
<dbReference type="InterPro" id="IPR052165">
    <property type="entry name" value="Membrane_assoc_protease"/>
</dbReference>
<feature type="transmembrane region" description="Helical" evidence="5">
    <location>
        <begin position="242"/>
        <end position="262"/>
    </location>
</feature>
<feature type="transmembrane region" description="Helical" evidence="5">
    <location>
        <begin position="348"/>
        <end position="370"/>
    </location>
</feature>
<dbReference type="InterPro" id="IPR029045">
    <property type="entry name" value="ClpP/crotonase-like_dom_sf"/>
</dbReference>
<dbReference type="AlphaFoldDB" id="A0A0W8E1H4"/>
<evidence type="ECO:0000256" key="5">
    <source>
        <dbReference type="SAM" id="Phobius"/>
    </source>
</evidence>
<dbReference type="Gene3D" id="2.40.50.140">
    <property type="entry name" value="Nucleic acid-binding proteins"/>
    <property type="match status" value="1"/>
</dbReference>
<dbReference type="SUPFAM" id="SSF52096">
    <property type="entry name" value="ClpP/crotonase"/>
    <property type="match status" value="1"/>
</dbReference>
<keyword evidence="3 5" id="KW-1133">Transmembrane helix</keyword>
<comment type="subcellular location">
    <subcellularLocation>
        <location evidence="1">Membrane</location>
        <topology evidence="1">Multi-pass membrane protein</topology>
    </subcellularLocation>
</comment>
<feature type="domain" description="NfeD1b N-terminal" evidence="8">
    <location>
        <begin position="35"/>
        <end position="202"/>
    </location>
</feature>
<comment type="caution">
    <text evidence="9">The sequence shown here is derived from an EMBL/GenBank/DDBJ whole genome shotgun (WGS) entry which is preliminary data.</text>
</comment>
<evidence type="ECO:0000256" key="3">
    <source>
        <dbReference type="ARBA" id="ARBA00022989"/>
    </source>
</evidence>
<dbReference type="Pfam" id="PF25145">
    <property type="entry name" value="NfeD1b_N"/>
    <property type="match status" value="1"/>
</dbReference>
<dbReference type="CDD" id="cd07020">
    <property type="entry name" value="Clp_protease_NfeD_1"/>
    <property type="match status" value="1"/>
</dbReference>
<protein>
    <submittedName>
        <fullName evidence="9">Uncharacterized protein</fullName>
    </submittedName>
</protein>
<dbReference type="PRINTS" id="PR00127">
    <property type="entry name" value="CLPPROTEASEP"/>
</dbReference>
<dbReference type="Gene3D" id="3.90.226.10">
    <property type="entry name" value="2-enoyl-CoA Hydratase, Chain A, domain 1"/>
    <property type="match status" value="1"/>
</dbReference>
<dbReference type="InterPro" id="IPR001907">
    <property type="entry name" value="ClpP"/>
</dbReference>
<feature type="transmembrane region" description="Helical" evidence="5">
    <location>
        <begin position="319"/>
        <end position="336"/>
    </location>
</feature>
<evidence type="ECO:0000256" key="2">
    <source>
        <dbReference type="ARBA" id="ARBA00022692"/>
    </source>
</evidence>
<sequence>MKDSKIFKQLILLSFLSISLFSHPWAAVAEQQPVVYSMRVEDTVTAGTAEYLLRGINEAESYGAQAVIIFLNTPGGLVTATLDIIQGIDAAEIPVITYVTPRGGIAASAGTFILISGHYAAMSPGTTCGAAMPVSVGAIGEKTEVADQKTINFLAGHMKSIAREKGRPADIAEKFVTENLTLTAEEALDQGVIDLIADDTLEMLNKLNGTAVEIRRGTIILDTSNVRVEEIPMNVNEKLINILSDPALAALFIMLGIYGLIIGFSSPGYFLPEVAGSIFLIMGLYGVGLFQVNIAAVLLLVLGMGLLVAEAFTPTHGILGTGGVIGLVLGILLFPLEPLMPEAWFLKLKILAVGAGTIGGILLIIIVIGIMRLRRLKPMQDDHRFLDYGSAYVVRDLNPYGQVKIRGEIWSAKSKSGGTIEAGQKVKVTEREGITLIVESAD</sequence>
<proteinExistence type="predicted"/>
<dbReference type="InterPro" id="IPR056739">
    <property type="entry name" value="NfeD_membrane"/>
</dbReference>
<evidence type="ECO:0000256" key="4">
    <source>
        <dbReference type="ARBA" id="ARBA00023136"/>
    </source>
</evidence>
<evidence type="ECO:0000259" key="8">
    <source>
        <dbReference type="Pfam" id="PF25145"/>
    </source>
</evidence>
<feature type="domain" description="NfeD integral membrane" evidence="7">
    <location>
        <begin position="248"/>
        <end position="367"/>
    </location>
</feature>
<dbReference type="SUPFAM" id="SSF141322">
    <property type="entry name" value="NfeD domain-like"/>
    <property type="match status" value="1"/>
</dbReference>
<dbReference type="GO" id="GO:0006508">
    <property type="term" value="P:proteolysis"/>
    <property type="evidence" value="ECO:0007669"/>
    <property type="project" value="InterPro"/>
</dbReference>
<dbReference type="GO" id="GO:0004176">
    <property type="term" value="F:ATP-dependent peptidase activity"/>
    <property type="evidence" value="ECO:0007669"/>
    <property type="project" value="InterPro"/>
</dbReference>